<dbReference type="PIRSF" id="PIRSF017184">
    <property type="entry name" value="Nnr"/>
    <property type="match status" value="1"/>
</dbReference>
<dbReference type="Proteomes" id="UP000191154">
    <property type="component" value="Unassembled WGS sequence"/>
</dbReference>
<evidence type="ECO:0000256" key="17">
    <source>
        <dbReference type="HAMAP-Rule" id="MF_01965"/>
    </source>
</evidence>
<keyword evidence="10 17" id="KW-0520">NAD</keyword>
<dbReference type="InterPro" id="IPR030677">
    <property type="entry name" value="Nnr"/>
</dbReference>
<comment type="catalytic activity">
    <reaction evidence="1 18 19">
        <text>(6R)-NADHX = (6S)-NADHX</text>
        <dbReference type="Rhea" id="RHEA:32215"/>
        <dbReference type="ChEBI" id="CHEBI:64074"/>
        <dbReference type="ChEBI" id="CHEBI:64075"/>
        <dbReference type="EC" id="5.1.99.6"/>
    </reaction>
</comment>
<comment type="similarity">
    <text evidence="3 19">In the N-terminal section; belongs to the NnrE/AIBP family.</text>
</comment>
<dbReference type="Gene3D" id="3.40.50.10260">
    <property type="entry name" value="YjeF N-terminal domain"/>
    <property type="match status" value="1"/>
</dbReference>
<evidence type="ECO:0000256" key="12">
    <source>
        <dbReference type="ARBA" id="ARBA00023239"/>
    </source>
</evidence>
<dbReference type="PANTHER" id="PTHR12592">
    <property type="entry name" value="ATP-DEPENDENT (S)-NAD(P)H-HYDRATE DEHYDRATASE FAMILY MEMBER"/>
    <property type="match status" value="1"/>
</dbReference>
<feature type="binding site" evidence="18">
    <location>
        <begin position="134"/>
        <end position="140"/>
    </location>
    <ligand>
        <name>(6S)-NADPHX</name>
        <dbReference type="ChEBI" id="CHEBI:64076"/>
    </ligand>
</feature>
<dbReference type="AlphaFoldDB" id="A0A1S8NJF3"/>
<feature type="binding site" evidence="17">
    <location>
        <position position="442"/>
    </location>
    <ligand>
        <name>(6S)-NADPHX</name>
        <dbReference type="ChEBI" id="CHEBI:64076"/>
    </ligand>
</feature>
<dbReference type="EMBL" id="LZYZ01000001">
    <property type="protein sequence ID" value="OOM16629.1"/>
    <property type="molecule type" value="Genomic_DNA"/>
</dbReference>
<dbReference type="EC" id="4.2.1.136" evidence="19"/>
<dbReference type="InterPro" id="IPR000631">
    <property type="entry name" value="CARKD"/>
</dbReference>
<evidence type="ECO:0000256" key="9">
    <source>
        <dbReference type="ARBA" id="ARBA00022958"/>
    </source>
</evidence>
<dbReference type="GO" id="GO:0052856">
    <property type="term" value="F:NAD(P)HX epimerase activity"/>
    <property type="evidence" value="ECO:0007669"/>
    <property type="project" value="UniProtKB-UniRule"/>
</dbReference>
<dbReference type="GO" id="GO:0005524">
    <property type="term" value="F:ATP binding"/>
    <property type="evidence" value="ECO:0007669"/>
    <property type="project" value="UniProtKB-UniRule"/>
</dbReference>
<dbReference type="PROSITE" id="PS51385">
    <property type="entry name" value="YJEF_N"/>
    <property type="match status" value="1"/>
</dbReference>
<dbReference type="GO" id="GO:0110051">
    <property type="term" value="P:metabolite repair"/>
    <property type="evidence" value="ECO:0007669"/>
    <property type="project" value="TreeGrafter"/>
</dbReference>
<dbReference type="SUPFAM" id="SSF64153">
    <property type="entry name" value="YjeF N-terminal domain-like"/>
    <property type="match status" value="1"/>
</dbReference>
<dbReference type="NCBIfam" id="TIGR00196">
    <property type="entry name" value="yjeF_cterm"/>
    <property type="match status" value="1"/>
</dbReference>
<evidence type="ECO:0000256" key="7">
    <source>
        <dbReference type="ARBA" id="ARBA00022840"/>
    </source>
</evidence>
<gene>
    <name evidence="22" type="primary">nnr</name>
    <name evidence="17" type="synonym">nnrD</name>
    <name evidence="18" type="synonym">nnrE</name>
    <name evidence="22" type="ORF">CLOSAC_09000</name>
</gene>
<feature type="binding site" evidence="18">
    <location>
        <position position="163"/>
    </location>
    <ligand>
        <name>(6S)-NADPHX</name>
        <dbReference type="ChEBI" id="CHEBI:64076"/>
    </ligand>
</feature>
<evidence type="ECO:0000256" key="3">
    <source>
        <dbReference type="ARBA" id="ARBA00006001"/>
    </source>
</evidence>
<comment type="similarity">
    <text evidence="4 19">In the C-terminal section; belongs to the NnrD/CARKD family.</text>
</comment>
<comment type="catalytic activity">
    <reaction evidence="2 18 19">
        <text>(6R)-NADPHX = (6S)-NADPHX</text>
        <dbReference type="Rhea" id="RHEA:32227"/>
        <dbReference type="ChEBI" id="CHEBI:64076"/>
        <dbReference type="ChEBI" id="CHEBI:64077"/>
        <dbReference type="EC" id="5.1.99.6"/>
    </reaction>
</comment>
<feature type="binding site" evidence="18">
    <location>
        <position position="56"/>
    </location>
    <ligand>
        <name>K(+)</name>
        <dbReference type="ChEBI" id="CHEBI:29103"/>
    </ligand>
</feature>
<dbReference type="GO" id="GO:0052855">
    <property type="term" value="F:ADP-dependent NAD(P)H-hydrate dehydratase activity"/>
    <property type="evidence" value="ECO:0007669"/>
    <property type="project" value="UniProtKB-UniRule"/>
</dbReference>
<evidence type="ECO:0000259" key="20">
    <source>
        <dbReference type="PROSITE" id="PS51383"/>
    </source>
</evidence>
<keyword evidence="9 18" id="KW-0630">Potassium</keyword>
<comment type="catalytic activity">
    <reaction evidence="16 17 19">
        <text>(6S)-NADPHX + ADP = AMP + phosphate + NADPH + H(+)</text>
        <dbReference type="Rhea" id="RHEA:32235"/>
        <dbReference type="ChEBI" id="CHEBI:15378"/>
        <dbReference type="ChEBI" id="CHEBI:43474"/>
        <dbReference type="ChEBI" id="CHEBI:57783"/>
        <dbReference type="ChEBI" id="CHEBI:64076"/>
        <dbReference type="ChEBI" id="CHEBI:456215"/>
        <dbReference type="ChEBI" id="CHEBI:456216"/>
        <dbReference type="EC" id="4.2.1.136"/>
    </reaction>
</comment>
<evidence type="ECO:0000313" key="23">
    <source>
        <dbReference type="Proteomes" id="UP000191154"/>
    </source>
</evidence>
<keyword evidence="8 17" id="KW-0521">NADP</keyword>
<dbReference type="Pfam" id="PF01256">
    <property type="entry name" value="Carb_kinase"/>
    <property type="match status" value="1"/>
</dbReference>
<protein>
    <recommendedName>
        <fullName evidence="19">Bifunctional NAD(P)H-hydrate repair enzyme</fullName>
    </recommendedName>
    <alternativeName>
        <fullName evidence="19">Nicotinamide nucleotide repair protein</fullName>
    </alternativeName>
    <domain>
        <recommendedName>
            <fullName evidence="19">ADP-dependent (S)-NAD(P)H-hydrate dehydratase</fullName>
            <ecNumber evidence="19">4.2.1.136</ecNumber>
        </recommendedName>
        <alternativeName>
            <fullName evidence="19">ADP-dependent NAD(P)HX dehydratase</fullName>
        </alternativeName>
    </domain>
    <domain>
        <recommendedName>
            <fullName evidence="19">NAD(P)H-hydrate epimerase</fullName>
            <ecNumber evidence="19">5.1.99.6</ecNumber>
        </recommendedName>
    </domain>
</protein>
<feature type="domain" description="YjeF N-terminal" evidence="21">
    <location>
        <begin position="10"/>
        <end position="220"/>
    </location>
</feature>
<evidence type="ECO:0000256" key="11">
    <source>
        <dbReference type="ARBA" id="ARBA00023235"/>
    </source>
</evidence>
<evidence type="ECO:0000256" key="6">
    <source>
        <dbReference type="ARBA" id="ARBA00022741"/>
    </source>
</evidence>
<comment type="function">
    <text evidence="18">Catalyzes the epimerization of the S- and R-forms of NAD(P)HX, a damaged form of NAD(P)H that is a result of enzymatic or heat-dependent hydration. This is a prerequisite for the S-specific NAD(P)H-hydrate dehydratase to allow the repair of both epimers of NAD(P)HX.</text>
</comment>
<feature type="binding site" evidence="17">
    <location>
        <position position="376"/>
    </location>
    <ligand>
        <name>(6S)-NADPHX</name>
        <dbReference type="ChEBI" id="CHEBI:64076"/>
    </ligand>
</feature>
<evidence type="ECO:0000256" key="18">
    <source>
        <dbReference type="HAMAP-Rule" id="MF_01966"/>
    </source>
</evidence>
<evidence type="ECO:0000256" key="19">
    <source>
        <dbReference type="PIRNR" id="PIRNR017184"/>
    </source>
</evidence>
<comment type="cofactor">
    <cofactor evidence="18 19">
        <name>K(+)</name>
        <dbReference type="ChEBI" id="CHEBI:29103"/>
    </cofactor>
    <text evidence="18 19">Binds 1 potassium ion per subunit.</text>
</comment>
<dbReference type="EC" id="5.1.99.6" evidence="19"/>
<evidence type="ECO:0000256" key="16">
    <source>
        <dbReference type="ARBA" id="ARBA00049209"/>
    </source>
</evidence>
<feature type="domain" description="YjeF C-terminal" evidence="20">
    <location>
        <begin position="230"/>
        <end position="499"/>
    </location>
</feature>
<comment type="catalytic activity">
    <reaction evidence="15 17 19">
        <text>(6S)-NADHX + ADP = AMP + phosphate + NADH + H(+)</text>
        <dbReference type="Rhea" id="RHEA:32223"/>
        <dbReference type="ChEBI" id="CHEBI:15378"/>
        <dbReference type="ChEBI" id="CHEBI:43474"/>
        <dbReference type="ChEBI" id="CHEBI:57945"/>
        <dbReference type="ChEBI" id="CHEBI:64074"/>
        <dbReference type="ChEBI" id="CHEBI:456215"/>
        <dbReference type="ChEBI" id="CHEBI:456216"/>
        <dbReference type="EC" id="4.2.1.136"/>
    </reaction>
</comment>
<dbReference type="InterPro" id="IPR036652">
    <property type="entry name" value="YjeF_N_dom_sf"/>
</dbReference>
<dbReference type="HAMAP" id="MF_01965">
    <property type="entry name" value="NADHX_dehydratase"/>
    <property type="match status" value="1"/>
</dbReference>
<keyword evidence="13" id="KW-0511">Multifunctional enzyme</keyword>
<dbReference type="Pfam" id="PF03853">
    <property type="entry name" value="YjeF_N"/>
    <property type="match status" value="1"/>
</dbReference>
<feature type="binding site" evidence="17">
    <location>
        <position position="325"/>
    </location>
    <ligand>
        <name>(6S)-NADPHX</name>
        <dbReference type="ChEBI" id="CHEBI:64076"/>
    </ligand>
</feature>
<comment type="similarity">
    <text evidence="18">Belongs to the NnrE/AIBP family.</text>
</comment>
<dbReference type="PANTHER" id="PTHR12592:SF0">
    <property type="entry name" value="ATP-DEPENDENT (S)-NAD(P)H-HYDRATE DEHYDRATASE"/>
    <property type="match status" value="1"/>
</dbReference>
<keyword evidence="12 17" id="KW-0456">Lyase</keyword>
<dbReference type="NCBIfam" id="TIGR00197">
    <property type="entry name" value="yjeF_nterm"/>
    <property type="match status" value="1"/>
</dbReference>
<comment type="subunit">
    <text evidence="17">Homotetramer.</text>
</comment>
<dbReference type="Gene3D" id="3.40.1190.20">
    <property type="match status" value="1"/>
</dbReference>
<keyword evidence="5 18" id="KW-0479">Metal-binding</keyword>
<dbReference type="CDD" id="cd01171">
    <property type="entry name" value="YXKO-related"/>
    <property type="match status" value="1"/>
</dbReference>
<dbReference type="SUPFAM" id="SSF53613">
    <property type="entry name" value="Ribokinase-like"/>
    <property type="match status" value="1"/>
</dbReference>
<comment type="function">
    <text evidence="14 19">Bifunctional enzyme that catalyzes the epimerization of the S- and R-forms of NAD(P)HX and the dehydration of the S-form of NAD(P)HX at the expense of ADP, which is converted to AMP. This allows the repair of both epimers of NAD(P)HX, a damaged form of NAD(P)H that is a result of enzymatic or heat-dependent hydration.</text>
</comment>
<dbReference type="GO" id="GO:0046872">
    <property type="term" value="F:metal ion binding"/>
    <property type="evidence" value="ECO:0007669"/>
    <property type="project" value="UniProtKB-UniRule"/>
</dbReference>
<comment type="similarity">
    <text evidence="17">Belongs to the NnrD/CARKD family.</text>
</comment>
<evidence type="ECO:0000256" key="13">
    <source>
        <dbReference type="ARBA" id="ARBA00023268"/>
    </source>
</evidence>
<dbReference type="InterPro" id="IPR029056">
    <property type="entry name" value="Ribokinase-like"/>
</dbReference>
<keyword evidence="6 17" id="KW-0547">Nucleotide-binding</keyword>
<comment type="caution">
    <text evidence="18">Lacks conserved residue(s) required for the propagation of feature annotation.</text>
</comment>
<comment type="cofactor">
    <cofactor evidence="17">
        <name>Mg(2+)</name>
        <dbReference type="ChEBI" id="CHEBI:18420"/>
    </cofactor>
</comment>
<feature type="binding site" evidence="17">
    <location>
        <position position="265"/>
    </location>
    <ligand>
        <name>(6S)-NADPHX</name>
        <dbReference type="ChEBI" id="CHEBI:64076"/>
    </ligand>
</feature>
<proteinExistence type="inferred from homology"/>
<comment type="caution">
    <text evidence="22">The sequence shown here is derived from an EMBL/GenBank/DDBJ whole genome shotgun (WGS) entry which is preliminary data.</text>
</comment>
<comment type="function">
    <text evidence="17">Catalyzes the dehydration of the S-form of NAD(P)HX at the expense of ADP, which is converted to AMP. Together with NAD(P)HX epimerase, which catalyzes the epimerization of the S- and R-forms, the enzyme allows the repair of both epimers of NAD(P)HX, a damaged form of NAD(P)H that is a result of enzymatic or heat-dependent hydration.</text>
</comment>
<dbReference type="InterPro" id="IPR004443">
    <property type="entry name" value="YjeF_N_dom"/>
</dbReference>
<evidence type="ECO:0000256" key="1">
    <source>
        <dbReference type="ARBA" id="ARBA00000013"/>
    </source>
</evidence>
<feature type="binding site" evidence="17">
    <location>
        <position position="441"/>
    </location>
    <ligand>
        <name>AMP</name>
        <dbReference type="ChEBI" id="CHEBI:456215"/>
    </ligand>
</feature>
<evidence type="ECO:0000259" key="21">
    <source>
        <dbReference type="PROSITE" id="PS51385"/>
    </source>
</evidence>
<dbReference type="HAMAP" id="MF_01966">
    <property type="entry name" value="NADHX_epimerase"/>
    <property type="match status" value="1"/>
</dbReference>
<keyword evidence="11 18" id="KW-0413">Isomerase</keyword>
<reference evidence="22 23" key="1">
    <citation type="submission" date="2016-05" db="EMBL/GenBank/DDBJ databases">
        <title>Microbial solvent formation.</title>
        <authorList>
            <person name="Poehlein A."/>
            <person name="Montoya Solano J.D."/>
            <person name="Flitsch S."/>
            <person name="Krabben P."/>
            <person name="Duerre P."/>
            <person name="Daniel R."/>
        </authorList>
    </citation>
    <scope>NUCLEOTIDE SEQUENCE [LARGE SCALE GENOMIC DNA]</scope>
    <source>
        <strain evidence="22 23">L1-8</strain>
    </source>
</reference>
<evidence type="ECO:0000256" key="2">
    <source>
        <dbReference type="ARBA" id="ARBA00000909"/>
    </source>
</evidence>
<evidence type="ECO:0000256" key="8">
    <source>
        <dbReference type="ARBA" id="ARBA00022857"/>
    </source>
</evidence>
<evidence type="ECO:0000313" key="22">
    <source>
        <dbReference type="EMBL" id="OOM16629.1"/>
    </source>
</evidence>
<feature type="binding site" evidence="18">
    <location>
        <position position="166"/>
    </location>
    <ligand>
        <name>K(+)</name>
        <dbReference type="ChEBI" id="CHEBI:29103"/>
    </ligand>
</feature>
<feature type="binding site" evidence="17">
    <location>
        <begin position="413"/>
        <end position="417"/>
    </location>
    <ligand>
        <name>AMP</name>
        <dbReference type="ChEBI" id="CHEBI:456215"/>
    </ligand>
</feature>
<name>A0A1S8NJF3_CLOSA</name>
<evidence type="ECO:0000256" key="15">
    <source>
        <dbReference type="ARBA" id="ARBA00048238"/>
    </source>
</evidence>
<feature type="binding site" evidence="18">
    <location>
        <begin position="55"/>
        <end position="59"/>
    </location>
    <ligand>
        <name>(6S)-NADPHX</name>
        <dbReference type="ChEBI" id="CHEBI:64076"/>
    </ligand>
</feature>
<accession>A0A1S8NJF3</accession>
<dbReference type="PROSITE" id="PS51383">
    <property type="entry name" value="YJEF_C_3"/>
    <property type="match status" value="1"/>
</dbReference>
<keyword evidence="7 17" id="KW-0067">ATP-binding</keyword>
<dbReference type="STRING" id="169679.CSACC_42870"/>
<evidence type="ECO:0000256" key="10">
    <source>
        <dbReference type="ARBA" id="ARBA00023027"/>
    </source>
</evidence>
<organism evidence="22 23">
    <name type="scientific">Clostridium saccharobutylicum</name>
    <dbReference type="NCBI Taxonomy" id="169679"/>
    <lineage>
        <taxon>Bacteria</taxon>
        <taxon>Bacillati</taxon>
        <taxon>Bacillota</taxon>
        <taxon>Clostridia</taxon>
        <taxon>Eubacteriales</taxon>
        <taxon>Clostridiaceae</taxon>
        <taxon>Clostridium</taxon>
    </lineage>
</organism>
<dbReference type="RefSeq" id="WP_077864319.1">
    <property type="nucleotide sequence ID" value="NZ_LZYZ01000001.1"/>
</dbReference>
<sequence length="502" mass="55031">MFEVFSSDKCKNMDKEAIEELGIPGIILMENAAIGIFDNIKDKGSSFLILCGKGNNGGDALALSRHLIIAGKNVKVYIISKDEEYSDDFKVNFNILKGLVKKEDIVFIRSEDDINDVMVNDLENYDITVDGIFGVGLNKELTGMFKKTIKYVNEYAKCIVAIDIPSGLDCNLGIERGISVRADYTYTFEVIKKGFLNYQAIGCVGDVRVLKIGIPEHIKQSNSDGFYILEKNEYKQLVPKRKVYGHKGSYGRAVVAAGRKGFTGAAFITTECTVRAGSGLTTLICNEDVQEELSNKLIESMTIAWEDDRLIELIKNANSIAFGPGIGTSDREESLLEKVIDNSSCPIVIDADGITLLARKKALLKKLKGRAVITPHPGEMARFLDMGIEQIEENRSSIAKEVAKRYGITVLLKGYNTVISDGEDIYINPTGNSKMASGGMGDALTGIINAFISQGIGLKESALLGAYIHGYIADKLSEQVYIVNARDIINELPKQINNIISE</sequence>
<feature type="binding site" evidence="18">
    <location>
        <position position="130"/>
    </location>
    <ligand>
        <name>K(+)</name>
        <dbReference type="ChEBI" id="CHEBI:29103"/>
    </ligand>
</feature>
<evidence type="ECO:0000256" key="14">
    <source>
        <dbReference type="ARBA" id="ARBA00025153"/>
    </source>
</evidence>
<evidence type="ECO:0000256" key="5">
    <source>
        <dbReference type="ARBA" id="ARBA00022723"/>
    </source>
</evidence>
<dbReference type="GO" id="GO:0046496">
    <property type="term" value="P:nicotinamide nucleotide metabolic process"/>
    <property type="evidence" value="ECO:0007669"/>
    <property type="project" value="UniProtKB-UniRule"/>
</dbReference>
<evidence type="ECO:0000256" key="4">
    <source>
        <dbReference type="ARBA" id="ARBA00009524"/>
    </source>
</evidence>